<dbReference type="PATRIC" id="fig|626887.3.peg.1261"/>
<dbReference type="STRING" id="626887.J057_06311"/>
<keyword evidence="4" id="KW-1185">Reference proteome</keyword>
<dbReference type="eggNOG" id="COG0625">
    <property type="taxonomic scope" value="Bacteria"/>
</dbReference>
<dbReference type="InterPro" id="IPR036282">
    <property type="entry name" value="Glutathione-S-Trfase_C_sf"/>
</dbReference>
<name>N6WTU5_9GAMM</name>
<dbReference type="Gene3D" id="1.20.1050.10">
    <property type="match status" value="1"/>
</dbReference>
<dbReference type="InterPro" id="IPR040079">
    <property type="entry name" value="Glutathione_S-Trfase"/>
</dbReference>
<sequence length="211" mass="24130">MATYKLYGRGESGNTYKVALMLNLCELDWAPEFVDFFDPETKSRFRSAVNQMGEIPVLEFGSERLTQSGVILTYLSALTGRFGGKNEEERLEILRWLLFDNHRFSSFYATLRMRVGLKGEVESPVTEFLRMQANAAFVDVERHLDGRSYVVGDRPTIADISMAGYIYFDEKTGIDLATYPRISAWASRISRLPGWAHPYDLMPRAMGLERQ</sequence>
<gene>
    <name evidence="3" type="ORF">J057_06311</name>
</gene>
<dbReference type="Pfam" id="PF13409">
    <property type="entry name" value="GST_N_2"/>
    <property type="match status" value="1"/>
</dbReference>
<evidence type="ECO:0000313" key="3">
    <source>
        <dbReference type="EMBL" id="ENO14941.1"/>
    </source>
</evidence>
<dbReference type="InterPro" id="IPR010987">
    <property type="entry name" value="Glutathione-S-Trfase_C-like"/>
</dbReference>
<dbReference type="AlphaFoldDB" id="N6WTU5"/>
<dbReference type="PROSITE" id="PS50404">
    <property type="entry name" value="GST_NTER"/>
    <property type="match status" value="1"/>
</dbReference>
<organism evidence="3 4">
    <name type="scientific">Marinobacter nanhaiticus D15-8W</name>
    <dbReference type="NCBI Taxonomy" id="626887"/>
    <lineage>
        <taxon>Bacteria</taxon>
        <taxon>Pseudomonadati</taxon>
        <taxon>Pseudomonadota</taxon>
        <taxon>Gammaproteobacteria</taxon>
        <taxon>Pseudomonadales</taxon>
        <taxon>Marinobacteraceae</taxon>
        <taxon>Marinobacter</taxon>
    </lineage>
</organism>
<dbReference type="SUPFAM" id="SSF47616">
    <property type="entry name" value="GST C-terminal domain-like"/>
    <property type="match status" value="1"/>
</dbReference>
<feature type="domain" description="GST N-terminal" evidence="1">
    <location>
        <begin position="2"/>
        <end position="83"/>
    </location>
</feature>
<dbReference type="Gene3D" id="3.40.30.10">
    <property type="entry name" value="Glutaredoxin"/>
    <property type="match status" value="1"/>
</dbReference>
<dbReference type="Pfam" id="PF00043">
    <property type="entry name" value="GST_C"/>
    <property type="match status" value="1"/>
</dbReference>
<dbReference type="HOGENOM" id="CLU_011226_6_0_6"/>
<reference evidence="3 4" key="1">
    <citation type="journal article" date="2013" name="Genome Announc.">
        <title>Genome Sequence of the Polycyclic Aromatic Hydrocarbon-Degrading Bacterium Strain Marinobacter nanhaiticus D15-8WT.</title>
        <authorList>
            <person name="Cui Z."/>
            <person name="Gao W."/>
            <person name="Li Q."/>
            <person name="Xu G."/>
            <person name="Zheng L."/>
        </authorList>
    </citation>
    <scope>NUCLEOTIDE SEQUENCE [LARGE SCALE GENOMIC DNA]</scope>
    <source>
        <strain evidence="3 4">D15-8W</strain>
    </source>
</reference>
<dbReference type="PANTHER" id="PTHR44051">
    <property type="entry name" value="GLUTATHIONE S-TRANSFERASE-RELATED"/>
    <property type="match status" value="1"/>
</dbReference>
<dbReference type="InterPro" id="IPR004046">
    <property type="entry name" value="GST_C"/>
</dbReference>
<feature type="domain" description="GST C-terminal" evidence="2">
    <location>
        <begin position="86"/>
        <end position="211"/>
    </location>
</feature>
<dbReference type="RefSeq" id="WP_004579238.1">
    <property type="nucleotide sequence ID" value="NZ_AP028878.1"/>
</dbReference>
<dbReference type="OrthoDB" id="9797500at2"/>
<keyword evidence="3" id="KW-0808">Transferase</keyword>
<evidence type="ECO:0000259" key="1">
    <source>
        <dbReference type="PROSITE" id="PS50404"/>
    </source>
</evidence>
<dbReference type="EMBL" id="APLQ01000011">
    <property type="protein sequence ID" value="ENO14941.1"/>
    <property type="molecule type" value="Genomic_DNA"/>
</dbReference>
<dbReference type="GO" id="GO:0016740">
    <property type="term" value="F:transferase activity"/>
    <property type="evidence" value="ECO:0007669"/>
    <property type="project" value="UniProtKB-KW"/>
</dbReference>
<dbReference type="SUPFAM" id="SSF52833">
    <property type="entry name" value="Thioredoxin-like"/>
    <property type="match status" value="1"/>
</dbReference>
<protein>
    <submittedName>
        <fullName evidence="3">Glutathione S-transferase family protein</fullName>
    </submittedName>
</protein>
<dbReference type="SFLD" id="SFLDS00019">
    <property type="entry name" value="Glutathione_Transferase_(cytos"/>
    <property type="match status" value="1"/>
</dbReference>
<accession>N6WTU5</accession>
<dbReference type="PROSITE" id="PS50405">
    <property type="entry name" value="GST_CTER"/>
    <property type="match status" value="1"/>
</dbReference>
<comment type="caution">
    <text evidence="3">The sequence shown here is derived from an EMBL/GenBank/DDBJ whole genome shotgun (WGS) entry which is preliminary data.</text>
</comment>
<proteinExistence type="predicted"/>
<dbReference type="Proteomes" id="UP000013165">
    <property type="component" value="Unassembled WGS sequence"/>
</dbReference>
<dbReference type="InterPro" id="IPR004045">
    <property type="entry name" value="Glutathione_S-Trfase_N"/>
</dbReference>
<dbReference type="InterPro" id="IPR036249">
    <property type="entry name" value="Thioredoxin-like_sf"/>
</dbReference>
<evidence type="ECO:0000259" key="2">
    <source>
        <dbReference type="PROSITE" id="PS50405"/>
    </source>
</evidence>
<dbReference type="PANTHER" id="PTHR44051:SF8">
    <property type="entry name" value="GLUTATHIONE S-TRANSFERASE GSTA"/>
    <property type="match status" value="1"/>
</dbReference>
<evidence type="ECO:0000313" key="4">
    <source>
        <dbReference type="Proteomes" id="UP000013165"/>
    </source>
</evidence>